<dbReference type="EMBL" id="AP019308">
    <property type="protein sequence ID" value="BBH19881.1"/>
    <property type="molecule type" value="Genomic_DNA"/>
</dbReference>
<protein>
    <submittedName>
        <fullName evidence="1">Uncharacterized protein</fullName>
    </submittedName>
</protein>
<sequence length="50" mass="5346">MIVALVLTLKSPPPDELIAPLGPLGTVRTVFPNRWGNAAGSYDNNELTLI</sequence>
<accession>A0A3G9J213</accession>
<dbReference type="KEGG" id="pbk:Back11_12260"/>
<name>A0A3G9J213_9BACL</name>
<reference evidence="1 2" key="1">
    <citation type="submission" date="2018-11" db="EMBL/GenBank/DDBJ databases">
        <title>Complete genome sequence of Paenibacillus baekrokdamisoli strain KCTC 33723.</title>
        <authorList>
            <person name="Kang S.W."/>
            <person name="Lee K.C."/>
            <person name="Kim K.K."/>
            <person name="Kim J.S."/>
            <person name="Kim D.S."/>
            <person name="Ko S.H."/>
            <person name="Yang S.H."/>
            <person name="Lee J.S."/>
        </authorList>
    </citation>
    <scope>NUCLEOTIDE SEQUENCE [LARGE SCALE GENOMIC DNA]</scope>
    <source>
        <strain evidence="1 2">KCTC 33723</strain>
    </source>
</reference>
<evidence type="ECO:0000313" key="2">
    <source>
        <dbReference type="Proteomes" id="UP000275368"/>
    </source>
</evidence>
<keyword evidence="2" id="KW-1185">Reference proteome</keyword>
<organism evidence="1 2">
    <name type="scientific">Paenibacillus baekrokdamisoli</name>
    <dbReference type="NCBI Taxonomy" id="1712516"/>
    <lineage>
        <taxon>Bacteria</taxon>
        <taxon>Bacillati</taxon>
        <taxon>Bacillota</taxon>
        <taxon>Bacilli</taxon>
        <taxon>Bacillales</taxon>
        <taxon>Paenibacillaceae</taxon>
        <taxon>Paenibacillus</taxon>
    </lineage>
</organism>
<dbReference type="AlphaFoldDB" id="A0A3G9J213"/>
<gene>
    <name evidence="1" type="ORF">Back11_12260</name>
</gene>
<proteinExistence type="predicted"/>
<evidence type="ECO:0000313" key="1">
    <source>
        <dbReference type="EMBL" id="BBH19881.1"/>
    </source>
</evidence>
<dbReference type="Proteomes" id="UP000275368">
    <property type="component" value="Chromosome"/>
</dbReference>